<name>A0AA94H343_9ENTR</name>
<evidence type="ECO:0000313" key="4">
    <source>
        <dbReference type="Proteomes" id="UP000182314"/>
    </source>
</evidence>
<organism evidence="2 4">
    <name type="scientific">Kosakonia oryzae</name>
    <dbReference type="NCBI Taxonomy" id="497725"/>
    <lineage>
        <taxon>Bacteria</taxon>
        <taxon>Pseudomonadati</taxon>
        <taxon>Pseudomonadota</taxon>
        <taxon>Gammaproteobacteria</taxon>
        <taxon>Enterobacterales</taxon>
        <taxon>Enterobacteriaceae</taxon>
        <taxon>Kosakonia</taxon>
    </lineage>
</organism>
<dbReference type="RefSeq" id="WP_064566541.1">
    <property type="nucleotide sequence ID" value="NZ_CP014007.2"/>
</dbReference>
<protein>
    <submittedName>
        <fullName evidence="2">Uncharacterized protein</fullName>
    </submittedName>
</protein>
<evidence type="ECO:0000313" key="1">
    <source>
        <dbReference type="EMBL" id="ANI83081.1"/>
    </source>
</evidence>
<accession>A0AA94H343</accession>
<dbReference type="EMBL" id="FOKO01000002">
    <property type="protein sequence ID" value="SFC10475.1"/>
    <property type="molecule type" value="Genomic_DNA"/>
</dbReference>
<dbReference type="Proteomes" id="UP000182314">
    <property type="component" value="Unassembled WGS sequence"/>
</dbReference>
<dbReference type="KEGG" id="kor:AWR26_13270"/>
<evidence type="ECO:0000313" key="3">
    <source>
        <dbReference type="Proteomes" id="UP000078227"/>
    </source>
</evidence>
<gene>
    <name evidence="1" type="ORF">AWR26_13270</name>
    <name evidence="2" type="ORF">SAMN05216286_1608</name>
</gene>
<evidence type="ECO:0000313" key="2">
    <source>
        <dbReference type="EMBL" id="SFC10475.1"/>
    </source>
</evidence>
<reference evidence="1 3" key="2">
    <citation type="submission" date="2021-03" db="EMBL/GenBank/DDBJ databases">
        <authorList>
            <person name="Li Y."/>
            <person name="Li S."/>
            <person name="Chen M."/>
            <person name="Peng G."/>
            <person name="Tan Z."/>
            <person name="An Q."/>
        </authorList>
    </citation>
    <scope>NUCLEOTIDE SEQUENCE [LARGE SCALE GENOMIC DNA]</scope>
    <source>
        <strain evidence="1 3">Ola 51</strain>
    </source>
</reference>
<reference evidence="2 4" key="1">
    <citation type="submission" date="2016-10" db="EMBL/GenBank/DDBJ databases">
        <authorList>
            <person name="Varghese N."/>
            <person name="Submissions S."/>
        </authorList>
    </citation>
    <scope>NUCLEOTIDE SEQUENCE [LARGE SCALE GENOMIC DNA]</scope>
    <source>
        <strain evidence="2 4">CGMCC 1.7012</strain>
    </source>
</reference>
<dbReference type="Proteomes" id="UP000078227">
    <property type="component" value="Chromosome"/>
</dbReference>
<proteinExistence type="predicted"/>
<keyword evidence="3" id="KW-1185">Reference proteome</keyword>
<dbReference type="EMBL" id="CP014007">
    <property type="protein sequence ID" value="ANI83081.1"/>
    <property type="molecule type" value="Genomic_DNA"/>
</dbReference>
<sequence>MVIRTIITIIIAAFAWPYVKMEFASSAYYTQNDEKAYAFYTPDLLKRMPRISDSYTFQYMNISGPQAFVYGIRFEDTTDMQKIREYLAAAGYKPQTRCETKAECWRSGQSKDVVTLYNTTSPNNVVVQIYRNTKK</sequence>
<dbReference type="AlphaFoldDB" id="A0AA94H343"/>